<dbReference type="GO" id="GO:0004066">
    <property type="term" value="F:asparagine synthase (glutamine-hydrolyzing) activity"/>
    <property type="evidence" value="ECO:0007669"/>
    <property type="project" value="InterPro"/>
</dbReference>
<sequence>MCGIFCIFSSFIDQDALAVKYKICEPYLKRRGPDYYSDVNITLSDYTFIFAGSILWLQGKNLVKQPLESNKSIFVFNGDLFGGNISDEDRKVYGDTILLYNKLEKATNKKNLKLYFGRDIFGRRSLLIGKVEEGFIITSTATKSIDCTEVPAIGIFSYDLLSKEFILTPWNFRNKNFSTKLKELEQFLSCNIGINEELQMVSYRKFCEPTEADTRFLNHIKLSFNEVFVELLNNATFLNNVKQLHVLLETAVAKRISTQPKYCKLCIIEKQPCRHALVGVLFSGGLDCTILALLSDKFTDAFRSIDLINVAFQKCGHYNTPDRKTGLESYKELKKLRPNRTWNFVPINVTISELDKERSNYIKHLIHPLNSILDDSLGCALWFASRGITTEYEVLSRVLLVGMGADELFGGYSRHRAALKKNGWLGLYDSLNEDWQNISHRNLARDDRVVADHGRQLRTPYLDENVVDFVRSLNCWEKTCPFGDIPAGVGDKILLRTLAYQMGLREVPLFRKRALQFGSKIANSKENACDVSPRL</sequence>
<evidence type="ECO:0000256" key="3">
    <source>
        <dbReference type="ARBA" id="ARBA00022962"/>
    </source>
</evidence>
<feature type="domain" description="Asparagine synthetase" evidence="4">
    <location>
        <begin position="278"/>
        <end position="430"/>
    </location>
</feature>
<comment type="caution">
    <text evidence="5">The sequence shown here is derived from an EMBL/GenBank/DDBJ whole genome shotgun (WGS) entry which is preliminary data.</text>
</comment>
<dbReference type="GO" id="GO:0006529">
    <property type="term" value="P:asparagine biosynthetic process"/>
    <property type="evidence" value="ECO:0007669"/>
    <property type="project" value="UniProtKB-KW"/>
</dbReference>
<dbReference type="InterPro" id="IPR029055">
    <property type="entry name" value="Ntn_hydrolases_N"/>
</dbReference>
<dbReference type="InterPro" id="IPR001962">
    <property type="entry name" value="Asn_synthase"/>
</dbReference>
<evidence type="ECO:0000313" key="6">
    <source>
        <dbReference type="Proteomes" id="UP001458880"/>
    </source>
</evidence>
<dbReference type="Pfam" id="PF00733">
    <property type="entry name" value="Asn_synthase"/>
    <property type="match status" value="1"/>
</dbReference>
<dbReference type="AlphaFoldDB" id="A0AAW1K0W0"/>
<keyword evidence="6" id="KW-1185">Reference proteome</keyword>
<dbReference type="PANTHER" id="PTHR45937:SF1">
    <property type="entry name" value="ASPARAGINE SYNTHETASE DOMAIN-CONTAINING PROTEIN 1"/>
    <property type="match status" value="1"/>
</dbReference>
<evidence type="ECO:0000313" key="5">
    <source>
        <dbReference type="EMBL" id="KAK9710425.1"/>
    </source>
</evidence>
<reference evidence="5 6" key="1">
    <citation type="journal article" date="2024" name="BMC Genomics">
        <title>De novo assembly and annotation of Popillia japonica's genome with initial clues to its potential as an invasive pest.</title>
        <authorList>
            <person name="Cucini C."/>
            <person name="Boschi S."/>
            <person name="Funari R."/>
            <person name="Cardaioli E."/>
            <person name="Iannotti N."/>
            <person name="Marturano G."/>
            <person name="Paoli F."/>
            <person name="Bruttini M."/>
            <person name="Carapelli A."/>
            <person name="Frati F."/>
            <person name="Nardi F."/>
        </authorList>
    </citation>
    <scope>NUCLEOTIDE SEQUENCE [LARGE SCALE GENOMIC DNA]</scope>
    <source>
        <strain evidence="5">DMR45628</strain>
    </source>
</reference>
<accession>A0AAW1K0W0</accession>
<organism evidence="5 6">
    <name type="scientific">Popillia japonica</name>
    <name type="common">Japanese beetle</name>
    <dbReference type="NCBI Taxonomy" id="7064"/>
    <lineage>
        <taxon>Eukaryota</taxon>
        <taxon>Metazoa</taxon>
        <taxon>Ecdysozoa</taxon>
        <taxon>Arthropoda</taxon>
        <taxon>Hexapoda</taxon>
        <taxon>Insecta</taxon>
        <taxon>Pterygota</taxon>
        <taxon>Neoptera</taxon>
        <taxon>Endopterygota</taxon>
        <taxon>Coleoptera</taxon>
        <taxon>Polyphaga</taxon>
        <taxon>Scarabaeiformia</taxon>
        <taxon>Scarabaeidae</taxon>
        <taxon>Rutelinae</taxon>
        <taxon>Popillia</taxon>
    </lineage>
</organism>
<dbReference type="Proteomes" id="UP001458880">
    <property type="component" value="Unassembled WGS sequence"/>
</dbReference>
<dbReference type="CDD" id="cd01991">
    <property type="entry name" value="Asn_synthase_B_C"/>
    <property type="match status" value="1"/>
</dbReference>
<name>A0AAW1K0W0_POPJA</name>
<dbReference type="EMBL" id="JASPKY010000293">
    <property type="protein sequence ID" value="KAK9710425.1"/>
    <property type="molecule type" value="Genomic_DNA"/>
</dbReference>
<dbReference type="PANTHER" id="PTHR45937">
    <property type="entry name" value="ASPARAGINE SYNTHETASE DOMAIN-CONTAINING PROTEIN 1"/>
    <property type="match status" value="1"/>
</dbReference>
<dbReference type="InterPro" id="IPR014729">
    <property type="entry name" value="Rossmann-like_a/b/a_fold"/>
</dbReference>
<proteinExistence type="predicted"/>
<dbReference type="InterPro" id="IPR051857">
    <property type="entry name" value="Asn_synthetase_domain"/>
</dbReference>
<evidence type="ECO:0000256" key="1">
    <source>
        <dbReference type="ARBA" id="ARBA00022605"/>
    </source>
</evidence>
<protein>
    <submittedName>
        <fullName evidence="5">Asparagine synthase</fullName>
    </submittedName>
</protein>
<keyword evidence="3" id="KW-0315">Glutamine amidotransferase</keyword>
<evidence type="ECO:0000256" key="2">
    <source>
        <dbReference type="ARBA" id="ARBA00022888"/>
    </source>
</evidence>
<gene>
    <name evidence="5" type="ORF">QE152_g26008</name>
</gene>
<dbReference type="SUPFAM" id="SSF56235">
    <property type="entry name" value="N-terminal nucleophile aminohydrolases (Ntn hydrolases)"/>
    <property type="match status" value="1"/>
</dbReference>
<dbReference type="Gene3D" id="3.40.50.620">
    <property type="entry name" value="HUPs"/>
    <property type="match status" value="1"/>
</dbReference>
<evidence type="ECO:0000259" key="4">
    <source>
        <dbReference type="Pfam" id="PF00733"/>
    </source>
</evidence>
<dbReference type="SUPFAM" id="SSF52402">
    <property type="entry name" value="Adenine nucleotide alpha hydrolases-like"/>
    <property type="match status" value="1"/>
</dbReference>
<keyword evidence="2" id="KW-0061">Asparagine biosynthesis</keyword>
<keyword evidence="1" id="KW-0028">Amino-acid biosynthesis</keyword>